<dbReference type="InterPro" id="IPR050292">
    <property type="entry name" value="Glutamine_Synthetase"/>
</dbReference>
<dbReference type="GO" id="GO:0005737">
    <property type="term" value="C:cytoplasm"/>
    <property type="evidence" value="ECO:0007669"/>
    <property type="project" value="UniProtKB-SubCell"/>
</dbReference>
<dbReference type="FunFam" id="3.30.590.10:FF:000011">
    <property type="entry name" value="Glutamine synthetase"/>
    <property type="match status" value="1"/>
</dbReference>
<keyword evidence="7" id="KW-0067">ATP-binding</keyword>
<dbReference type="Gene3D" id="3.30.590.10">
    <property type="entry name" value="Glutamine synthetase/guanido kinase, catalytic domain"/>
    <property type="match status" value="1"/>
</dbReference>
<dbReference type="SUPFAM" id="SSF55931">
    <property type="entry name" value="Glutamine synthetase/guanido kinase"/>
    <property type="match status" value="1"/>
</dbReference>
<name>A0A7S3IXN6_9SPIT</name>
<comment type="similarity">
    <text evidence="2 8">Belongs to the glutamine synthetase family.</text>
</comment>
<proteinExistence type="inferred from homology"/>
<gene>
    <name evidence="10" type="ORF">SINC0208_LOCUS16077</name>
</gene>
<evidence type="ECO:0000256" key="2">
    <source>
        <dbReference type="ARBA" id="ARBA00009897"/>
    </source>
</evidence>
<evidence type="ECO:0000256" key="1">
    <source>
        <dbReference type="ARBA" id="ARBA00004496"/>
    </source>
</evidence>
<feature type="domain" description="GS catalytic" evidence="9">
    <location>
        <begin position="1"/>
        <end position="126"/>
    </location>
</feature>
<sequence>MRTGEKGMKYIEDMMVRFKERHHTHIQLYGSDNYKRLTGLHETSSMETFSWAVGNRACSFRIPTQVASDGGKGYIEDRRPASNIDPYVVSSIIFDTGVVEESKAGPLVEHYKTWAEWYKNAPIETV</sequence>
<dbReference type="GO" id="GO:0006542">
    <property type="term" value="P:glutamine biosynthetic process"/>
    <property type="evidence" value="ECO:0007669"/>
    <property type="project" value="TreeGrafter"/>
</dbReference>
<evidence type="ECO:0000256" key="6">
    <source>
        <dbReference type="ARBA" id="ARBA00022741"/>
    </source>
</evidence>
<dbReference type="InterPro" id="IPR014746">
    <property type="entry name" value="Gln_synth/guanido_kin_cat_dom"/>
</dbReference>
<dbReference type="PROSITE" id="PS51987">
    <property type="entry name" value="GS_CATALYTIC"/>
    <property type="match status" value="1"/>
</dbReference>
<protein>
    <recommendedName>
        <fullName evidence="3">glutamine synthetase</fullName>
        <ecNumber evidence="3">6.3.1.2</ecNumber>
    </recommendedName>
</protein>
<evidence type="ECO:0000256" key="4">
    <source>
        <dbReference type="ARBA" id="ARBA00022490"/>
    </source>
</evidence>
<evidence type="ECO:0000313" key="10">
    <source>
        <dbReference type="EMBL" id="CAE0335438.1"/>
    </source>
</evidence>
<reference evidence="10" key="1">
    <citation type="submission" date="2021-01" db="EMBL/GenBank/DDBJ databases">
        <authorList>
            <person name="Corre E."/>
            <person name="Pelletier E."/>
            <person name="Niang G."/>
            <person name="Scheremetjew M."/>
            <person name="Finn R."/>
            <person name="Kale V."/>
            <person name="Holt S."/>
            <person name="Cochrane G."/>
            <person name="Meng A."/>
            <person name="Brown T."/>
            <person name="Cohen L."/>
        </authorList>
    </citation>
    <scope>NUCLEOTIDE SEQUENCE</scope>
    <source>
        <strain evidence="10">S3</strain>
    </source>
</reference>
<dbReference type="InterPro" id="IPR008146">
    <property type="entry name" value="Gln_synth_cat_dom"/>
</dbReference>
<evidence type="ECO:0000256" key="5">
    <source>
        <dbReference type="ARBA" id="ARBA00022598"/>
    </source>
</evidence>
<keyword evidence="6" id="KW-0547">Nucleotide-binding</keyword>
<evidence type="ECO:0000256" key="3">
    <source>
        <dbReference type="ARBA" id="ARBA00012937"/>
    </source>
</evidence>
<dbReference type="EMBL" id="HBIH01039875">
    <property type="protein sequence ID" value="CAE0335438.1"/>
    <property type="molecule type" value="Transcribed_RNA"/>
</dbReference>
<dbReference type="EC" id="6.3.1.2" evidence="3"/>
<evidence type="ECO:0000256" key="7">
    <source>
        <dbReference type="ARBA" id="ARBA00022840"/>
    </source>
</evidence>
<dbReference type="PANTHER" id="PTHR20852:SF57">
    <property type="entry name" value="GLUTAMINE SYNTHETASE 2 CYTOPLASMIC"/>
    <property type="match status" value="1"/>
</dbReference>
<keyword evidence="5" id="KW-0436">Ligase</keyword>
<dbReference type="GO" id="GO:0005524">
    <property type="term" value="F:ATP binding"/>
    <property type="evidence" value="ECO:0007669"/>
    <property type="project" value="UniProtKB-KW"/>
</dbReference>
<organism evidence="10">
    <name type="scientific">Strombidium inclinatum</name>
    <dbReference type="NCBI Taxonomy" id="197538"/>
    <lineage>
        <taxon>Eukaryota</taxon>
        <taxon>Sar</taxon>
        <taxon>Alveolata</taxon>
        <taxon>Ciliophora</taxon>
        <taxon>Intramacronucleata</taxon>
        <taxon>Spirotrichea</taxon>
        <taxon>Oligotrichia</taxon>
        <taxon>Strombidiidae</taxon>
        <taxon>Strombidium</taxon>
    </lineage>
</organism>
<evidence type="ECO:0000256" key="8">
    <source>
        <dbReference type="PROSITE-ProRule" id="PRU01331"/>
    </source>
</evidence>
<evidence type="ECO:0000259" key="9">
    <source>
        <dbReference type="PROSITE" id="PS51987"/>
    </source>
</evidence>
<dbReference type="PANTHER" id="PTHR20852">
    <property type="entry name" value="GLUTAMINE SYNTHETASE"/>
    <property type="match status" value="1"/>
</dbReference>
<accession>A0A7S3IXN6</accession>
<dbReference type="AlphaFoldDB" id="A0A7S3IXN6"/>
<comment type="subcellular location">
    <subcellularLocation>
        <location evidence="1">Cytoplasm</location>
    </subcellularLocation>
</comment>
<keyword evidence="4" id="KW-0963">Cytoplasm</keyword>
<dbReference type="GO" id="GO:0004356">
    <property type="term" value="F:glutamine synthetase activity"/>
    <property type="evidence" value="ECO:0007669"/>
    <property type="project" value="UniProtKB-EC"/>
</dbReference>